<evidence type="ECO:0000313" key="2">
    <source>
        <dbReference type="Proteomes" id="UP000249057"/>
    </source>
</evidence>
<name>A0ACD1G8P9_9EURO</name>
<feature type="non-terminal residue" evidence="1">
    <location>
        <position position="1"/>
    </location>
</feature>
<gene>
    <name evidence="1" type="ORF">BO95DRAFT_322159</name>
</gene>
<proteinExistence type="predicted"/>
<protein>
    <submittedName>
        <fullName evidence="1">Uncharacterized protein</fullName>
    </submittedName>
</protein>
<keyword evidence="2" id="KW-1185">Reference proteome</keyword>
<dbReference type="EMBL" id="KZ825344">
    <property type="protein sequence ID" value="RAH45642.1"/>
    <property type="molecule type" value="Genomic_DNA"/>
</dbReference>
<reference evidence="1" key="1">
    <citation type="submission" date="2018-02" db="EMBL/GenBank/DDBJ databases">
        <title>The genomes of Aspergillus section Nigri reveals drivers in fungal speciation.</title>
        <authorList>
            <consortium name="DOE Joint Genome Institute"/>
            <person name="Vesth T.C."/>
            <person name="Nybo J."/>
            <person name="Theobald S."/>
            <person name="Brandl J."/>
            <person name="Frisvad J.C."/>
            <person name="Nielsen K.F."/>
            <person name="Lyhne E.K."/>
            <person name="Kogle M.E."/>
            <person name="Kuo A."/>
            <person name="Riley R."/>
            <person name="Clum A."/>
            <person name="Nolan M."/>
            <person name="Lipzen A."/>
            <person name="Salamov A."/>
            <person name="Henrissat B."/>
            <person name="Wiebenga A."/>
            <person name="De vries R.P."/>
            <person name="Grigoriev I.V."/>
            <person name="Mortensen U.H."/>
            <person name="Andersen M.R."/>
            <person name="Baker S.E."/>
        </authorList>
    </citation>
    <scope>NUCLEOTIDE SEQUENCE</scope>
    <source>
        <strain evidence="1">CBS 621.78</strain>
    </source>
</reference>
<dbReference type="Proteomes" id="UP000249057">
    <property type="component" value="Unassembled WGS sequence"/>
</dbReference>
<organism evidence="1 2">
    <name type="scientific">Aspergillus brunneoviolaceus CBS 621.78</name>
    <dbReference type="NCBI Taxonomy" id="1450534"/>
    <lineage>
        <taxon>Eukaryota</taxon>
        <taxon>Fungi</taxon>
        <taxon>Dikarya</taxon>
        <taxon>Ascomycota</taxon>
        <taxon>Pezizomycotina</taxon>
        <taxon>Eurotiomycetes</taxon>
        <taxon>Eurotiomycetidae</taxon>
        <taxon>Eurotiales</taxon>
        <taxon>Aspergillaceae</taxon>
        <taxon>Aspergillus</taxon>
        <taxon>Aspergillus subgen. Circumdati</taxon>
    </lineage>
</organism>
<sequence length="177" mass="18028">APSYGGGGGGRPSYDDISSATSHAESHSAGTGSSDLFQKALGYITNRHSSQEEDDDDIDESQMVQSHQAVYNSNEGQQHDSKTLGAGAAMQALKMFTSGSSGASGSGGKNEFIGLAMAQASKLWEEKSSSGMASGDKQSAINQAAEMALKMYMKSQGSGSSGTGGPAGLLSLASKFL</sequence>
<feature type="non-terminal residue" evidence="1">
    <location>
        <position position="177"/>
    </location>
</feature>
<accession>A0ACD1G8P9</accession>
<evidence type="ECO:0000313" key="1">
    <source>
        <dbReference type="EMBL" id="RAH45642.1"/>
    </source>
</evidence>